<dbReference type="SUPFAM" id="SSF54768">
    <property type="entry name" value="dsRNA-binding domain-like"/>
    <property type="match status" value="1"/>
</dbReference>
<dbReference type="InterPro" id="IPR014720">
    <property type="entry name" value="dsRBD_dom"/>
</dbReference>
<dbReference type="Gene3D" id="3.30.160.20">
    <property type="match status" value="1"/>
</dbReference>
<gene>
    <name evidence="3" type="ORF">ALECFALPRED_005832</name>
</gene>
<evidence type="ECO:0000259" key="2">
    <source>
        <dbReference type="Pfam" id="PF00035"/>
    </source>
</evidence>
<name>A0A8H3G6T6_9LECA</name>
<reference evidence="3" key="1">
    <citation type="submission" date="2021-03" db="EMBL/GenBank/DDBJ databases">
        <authorList>
            <person name="Tagirdzhanova G."/>
        </authorList>
    </citation>
    <scope>NUCLEOTIDE SEQUENCE</scope>
</reference>
<dbReference type="CDD" id="cd00048">
    <property type="entry name" value="DSRM_SF"/>
    <property type="match status" value="1"/>
</dbReference>
<sequence>MGSNRSCTYLCQRRQWPEPIYRLFRTGPGFVCVARVNNREYQTDTIHENERLAQENAAMRAYLICQNFSKSDGMYPTGHKGRKGGDVVQGLPVAIGTERMSVYTDDSRSSGSRSGGSSPTTAESGHYYGSSYGSQTYGGSRRLSAGSGVGNGGYCRTSRHRSGRR</sequence>
<proteinExistence type="predicted"/>
<dbReference type="OrthoDB" id="5274873at2759"/>
<organism evidence="3 4">
    <name type="scientific">Alectoria fallacina</name>
    <dbReference type="NCBI Taxonomy" id="1903189"/>
    <lineage>
        <taxon>Eukaryota</taxon>
        <taxon>Fungi</taxon>
        <taxon>Dikarya</taxon>
        <taxon>Ascomycota</taxon>
        <taxon>Pezizomycotina</taxon>
        <taxon>Lecanoromycetes</taxon>
        <taxon>OSLEUM clade</taxon>
        <taxon>Lecanoromycetidae</taxon>
        <taxon>Lecanorales</taxon>
        <taxon>Lecanorineae</taxon>
        <taxon>Parmeliaceae</taxon>
        <taxon>Alectoria</taxon>
    </lineage>
</organism>
<feature type="domain" description="DRBM" evidence="2">
    <location>
        <begin position="10"/>
        <end position="62"/>
    </location>
</feature>
<evidence type="ECO:0000313" key="4">
    <source>
        <dbReference type="Proteomes" id="UP000664203"/>
    </source>
</evidence>
<feature type="region of interest" description="Disordered" evidence="1">
    <location>
        <begin position="98"/>
        <end position="165"/>
    </location>
</feature>
<dbReference type="AlphaFoldDB" id="A0A8H3G6T6"/>
<accession>A0A8H3G6T6</accession>
<evidence type="ECO:0000313" key="3">
    <source>
        <dbReference type="EMBL" id="CAF9934041.1"/>
    </source>
</evidence>
<dbReference type="Proteomes" id="UP000664203">
    <property type="component" value="Unassembled WGS sequence"/>
</dbReference>
<protein>
    <recommendedName>
        <fullName evidence="2">DRBM domain-containing protein</fullName>
    </recommendedName>
</protein>
<keyword evidence="4" id="KW-1185">Reference proteome</keyword>
<comment type="caution">
    <text evidence="3">The sequence shown here is derived from an EMBL/GenBank/DDBJ whole genome shotgun (WGS) entry which is preliminary data.</text>
</comment>
<dbReference type="Pfam" id="PF00035">
    <property type="entry name" value="dsrm"/>
    <property type="match status" value="1"/>
</dbReference>
<dbReference type="EMBL" id="CAJPDR010000368">
    <property type="protein sequence ID" value="CAF9934041.1"/>
    <property type="molecule type" value="Genomic_DNA"/>
</dbReference>
<evidence type="ECO:0000256" key="1">
    <source>
        <dbReference type="SAM" id="MobiDB-lite"/>
    </source>
</evidence>
<feature type="compositionally biased region" description="Low complexity" evidence="1">
    <location>
        <begin position="109"/>
        <end position="140"/>
    </location>
</feature>